<dbReference type="GO" id="GO:0016301">
    <property type="term" value="F:kinase activity"/>
    <property type="evidence" value="ECO:0007669"/>
    <property type="project" value="UniProtKB-KW"/>
</dbReference>
<gene>
    <name evidence="9" type="ORF">BLEM_1128</name>
</gene>
<evidence type="ECO:0000313" key="10">
    <source>
        <dbReference type="Proteomes" id="UP000216352"/>
    </source>
</evidence>
<dbReference type="PANTHER" id="PTHR45008">
    <property type="entry name" value="PTS SYSTEM GLUCOSE-SPECIFIC EIIA COMPONENT"/>
    <property type="match status" value="1"/>
</dbReference>
<dbReference type="EMBL" id="MWWX01000006">
    <property type="protein sequence ID" value="OZG62010.1"/>
    <property type="molecule type" value="Genomic_DNA"/>
</dbReference>
<evidence type="ECO:0000259" key="8">
    <source>
        <dbReference type="PROSITE" id="PS51093"/>
    </source>
</evidence>
<dbReference type="PROSITE" id="PS51093">
    <property type="entry name" value="PTS_EIIA_TYPE_1"/>
    <property type="match status" value="1"/>
</dbReference>
<dbReference type="PROSITE" id="PS00371">
    <property type="entry name" value="PTS_EIIA_TYPE_1_HIS"/>
    <property type="match status" value="1"/>
</dbReference>
<sequence length="173" mass="17245">MAGLFSSLFHRDDTPETPAAPAGEPVVAPVDGALKPVTEVPDETFAAKILGDGFAVVPTSGTVLAPVAGTVTTVADAKHAVGITTPSGVEVLVHIGVDTVQLGGAPFEMLVSQGQTVTAGEPVEKVDLEAVKAAGKPTDVIVVFTNPDTIAALDLTTSGDTTAGAALGTMTTK</sequence>
<dbReference type="RefSeq" id="WP_072726332.1">
    <property type="nucleotide sequence ID" value="NZ_BDIS01000021.1"/>
</dbReference>
<name>A0A261FS43_9BIFI</name>
<keyword evidence="6" id="KW-0418">Kinase</keyword>
<evidence type="ECO:0000256" key="2">
    <source>
        <dbReference type="ARBA" id="ARBA00022448"/>
    </source>
</evidence>
<dbReference type="InterPro" id="IPR050890">
    <property type="entry name" value="PTS_EIIA_component"/>
</dbReference>
<dbReference type="PANTHER" id="PTHR45008:SF1">
    <property type="entry name" value="PTS SYSTEM GLUCOSE-SPECIFIC EIIA COMPONENT"/>
    <property type="match status" value="1"/>
</dbReference>
<dbReference type="Proteomes" id="UP000216352">
    <property type="component" value="Unassembled WGS sequence"/>
</dbReference>
<dbReference type="GO" id="GO:0005737">
    <property type="term" value="C:cytoplasm"/>
    <property type="evidence" value="ECO:0007669"/>
    <property type="project" value="UniProtKB-SubCell"/>
</dbReference>
<dbReference type="Pfam" id="PF00358">
    <property type="entry name" value="PTS_EIIA_1"/>
    <property type="match status" value="1"/>
</dbReference>
<accession>A0A261FS43</accession>
<dbReference type="Gene3D" id="2.70.70.10">
    <property type="entry name" value="Glucose Permease (Domain IIA)"/>
    <property type="match status" value="1"/>
</dbReference>
<evidence type="ECO:0000256" key="7">
    <source>
        <dbReference type="SAM" id="MobiDB-lite"/>
    </source>
</evidence>
<dbReference type="GO" id="GO:0009401">
    <property type="term" value="P:phosphoenolpyruvate-dependent sugar phosphotransferase system"/>
    <property type="evidence" value="ECO:0007669"/>
    <property type="project" value="UniProtKB-KW"/>
</dbReference>
<organism evidence="9 10">
    <name type="scientific">Bifidobacterium lemurum</name>
    <dbReference type="NCBI Taxonomy" id="1603886"/>
    <lineage>
        <taxon>Bacteria</taxon>
        <taxon>Bacillati</taxon>
        <taxon>Actinomycetota</taxon>
        <taxon>Actinomycetes</taxon>
        <taxon>Bifidobacteriales</taxon>
        <taxon>Bifidobacteriaceae</taxon>
        <taxon>Bifidobacterium</taxon>
    </lineage>
</organism>
<feature type="region of interest" description="Disordered" evidence="7">
    <location>
        <begin position="1"/>
        <end position="26"/>
    </location>
</feature>
<dbReference type="SUPFAM" id="SSF51261">
    <property type="entry name" value="Duplicated hybrid motif"/>
    <property type="match status" value="1"/>
</dbReference>
<keyword evidence="2" id="KW-0813">Transport</keyword>
<keyword evidence="5" id="KW-0598">Phosphotransferase system</keyword>
<proteinExistence type="predicted"/>
<dbReference type="InterPro" id="IPR001127">
    <property type="entry name" value="PTS_EIIA_1_perm"/>
</dbReference>
<comment type="subcellular location">
    <subcellularLocation>
        <location evidence="1">Cytoplasm</location>
    </subcellularLocation>
</comment>
<keyword evidence="10" id="KW-1185">Reference proteome</keyword>
<evidence type="ECO:0000256" key="4">
    <source>
        <dbReference type="ARBA" id="ARBA00022679"/>
    </source>
</evidence>
<feature type="compositionally biased region" description="Low complexity" evidence="7">
    <location>
        <begin position="16"/>
        <end position="26"/>
    </location>
</feature>
<dbReference type="STRING" id="1603886.GCA_001895165_01603"/>
<protein>
    <submittedName>
        <fullName evidence="9">PTS N-acetylglucosamine transporter subunit IIABC</fullName>
    </submittedName>
</protein>
<evidence type="ECO:0000256" key="5">
    <source>
        <dbReference type="ARBA" id="ARBA00022683"/>
    </source>
</evidence>
<evidence type="ECO:0000256" key="6">
    <source>
        <dbReference type="ARBA" id="ARBA00022777"/>
    </source>
</evidence>
<dbReference type="InterPro" id="IPR011055">
    <property type="entry name" value="Dup_hybrid_motif"/>
</dbReference>
<keyword evidence="3" id="KW-0762">Sugar transport</keyword>
<evidence type="ECO:0000313" key="9">
    <source>
        <dbReference type="EMBL" id="OZG62010.1"/>
    </source>
</evidence>
<evidence type="ECO:0000256" key="1">
    <source>
        <dbReference type="ARBA" id="ARBA00004496"/>
    </source>
</evidence>
<dbReference type="FunFam" id="2.70.70.10:FF:000001">
    <property type="entry name" value="PTS system glucose-specific IIA component"/>
    <property type="match status" value="1"/>
</dbReference>
<keyword evidence="4" id="KW-0808">Transferase</keyword>
<feature type="domain" description="PTS EIIA type-1" evidence="8">
    <location>
        <begin position="42"/>
        <end position="146"/>
    </location>
</feature>
<reference evidence="9 10" key="1">
    <citation type="journal article" date="2017" name="BMC Genomics">
        <title>Comparative genomic and phylogenomic analyses of the Bifidobacteriaceae family.</title>
        <authorList>
            <person name="Lugli G.A."/>
            <person name="Milani C."/>
            <person name="Turroni F."/>
            <person name="Duranti S."/>
            <person name="Mancabelli L."/>
            <person name="Mangifesta M."/>
            <person name="Ferrario C."/>
            <person name="Modesto M."/>
            <person name="Mattarelli P."/>
            <person name="Jiri K."/>
            <person name="van Sinderen D."/>
            <person name="Ventura M."/>
        </authorList>
    </citation>
    <scope>NUCLEOTIDE SEQUENCE [LARGE SCALE GENOMIC DNA]</scope>
    <source>
        <strain evidence="9 10">DSM 28807</strain>
    </source>
</reference>
<dbReference type="OrthoDB" id="9797715at2"/>
<comment type="caution">
    <text evidence="9">The sequence shown here is derived from an EMBL/GenBank/DDBJ whole genome shotgun (WGS) entry which is preliminary data.</text>
</comment>
<dbReference type="NCBIfam" id="TIGR00830">
    <property type="entry name" value="PTBA"/>
    <property type="match status" value="1"/>
</dbReference>
<dbReference type="AlphaFoldDB" id="A0A261FS43"/>
<evidence type="ECO:0000256" key="3">
    <source>
        <dbReference type="ARBA" id="ARBA00022597"/>
    </source>
</evidence>